<accession>A0A8T3BD12</accession>
<gene>
    <name evidence="1" type="ORF">KFK09_010561</name>
</gene>
<proteinExistence type="predicted"/>
<dbReference type="EMBL" id="JAGYWB010000009">
    <property type="protein sequence ID" value="KAI0509961.1"/>
    <property type="molecule type" value="Genomic_DNA"/>
</dbReference>
<reference evidence="1" key="1">
    <citation type="journal article" date="2022" name="Front. Genet.">
        <title>Chromosome-Scale Assembly of the Dendrobium nobile Genome Provides Insights Into the Molecular Mechanism of the Biosynthesis of the Medicinal Active Ingredient of Dendrobium.</title>
        <authorList>
            <person name="Xu Q."/>
            <person name="Niu S.-C."/>
            <person name="Li K.-L."/>
            <person name="Zheng P.-J."/>
            <person name="Zhang X.-J."/>
            <person name="Jia Y."/>
            <person name="Liu Y."/>
            <person name="Niu Y.-X."/>
            <person name="Yu L.-H."/>
            <person name="Chen D.-F."/>
            <person name="Zhang G.-Q."/>
        </authorList>
    </citation>
    <scope>NUCLEOTIDE SEQUENCE</scope>
    <source>
        <tissue evidence="1">Leaf</tissue>
    </source>
</reference>
<sequence>MNEKIIRLVPIVGSSIYPLRFSIWLQESDSASGFMLLDARPGQGMYMNLNLGSFSGSLMHWGAEGVYHGLCGNDSMRKKLQCCWSSKQKFETMPCCSLLKSNHANDINGNATLIFKIPFLVLK</sequence>
<dbReference type="Proteomes" id="UP000829196">
    <property type="component" value="Unassembled WGS sequence"/>
</dbReference>
<dbReference type="AlphaFoldDB" id="A0A8T3BD12"/>
<evidence type="ECO:0000313" key="1">
    <source>
        <dbReference type="EMBL" id="KAI0509961.1"/>
    </source>
</evidence>
<comment type="caution">
    <text evidence="1">The sequence shown here is derived from an EMBL/GenBank/DDBJ whole genome shotgun (WGS) entry which is preliminary data.</text>
</comment>
<evidence type="ECO:0000313" key="2">
    <source>
        <dbReference type="Proteomes" id="UP000829196"/>
    </source>
</evidence>
<name>A0A8T3BD12_DENNO</name>
<keyword evidence="2" id="KW-1185">Reference proteome</keyword>
<protein>
    <submittedName>
        <fullName evidence="1">Uncharacterized protein</fullName>
    </submittedName>
</protein>
<organism evidence="1 2">
    <name type="scientific">Dendrobium nobile</name>
    <name type="common">Orchid</name>
    <dbReference type="NCBI Taxonomy" id="94219"/>
    <lineage>
        <taxon>Eukaryota</taxon>
        <taxon>Viridiplantae</taxon>
        <taxon>Streptophyta</taxon>
        <taxon>Embryophyta</taxon>
        <taxon>Tracheophyta</taxon>
        <taxon>Spermatophyta</taxon>
        <taxon>Magnoliopsida</taxon>
        <taxon>Liliopsida</taxon>
        <taxon>Asparagales</taxon>
        <taxon>Orchidaceae</taxon>
        <taxon>Epidendroideae</taxon>
        <taxon>Malaxideae</taxon>
        <taxon>Dendrobiinae</taxon>
        <taxon>Dendrobium</taxon>
    </lineage>
</organism>